<dbReference type="SUPFAM" id="SSF46626">
    <property type="entry name" value="Cytochrome c"/>
    <property type="match status" value="1"/>
</dbReference>
<feature type="repeat" description="WD" evidence="8">
    <location>
        <begin position="23"/>
        <end position="55"/>
    </location>
</feature>
<evidence type="ECO:0000256" key="2">
    <source>
        <dbReference type="ARBA" id="ARBA00022574"/>
    </source>
</evidence>
<evidence type="ECO:0000256" key="6">
    <source>
        <dbReference type="ARBA" id="ARBA00022982"/>
    </source>
</evidence>
<feature type="repeat" description="WD" evidence="8">
    <location>
        <begin position="102"/>
        <end position="133"/>
    </location>
</feature>
<protein>
    <submittedName>
        <fullName evidence="11">Cytochrome c</fullName>
    </submittedName>
</protein>
<dbReference type="PROSITE" id="PS50294">
    <property type="entry name" value="WD_REPEATS_REGION"/>
    <property type="match status" value="4"/>
</dbReference>
<dbReference type="CDD" id="cd00200">
    <property type="entry name" value="WD40"/>
    <property type="match status" value="1"/>
</dbReference>
<dbReference type="Proteomes" id="UP000199302">
    <property type="component" value="Unassembled WGS sequence"/>
</dbReference>
<organism evidence="11 12">
    <name type="scientific">Poseidonocella sedimentorum</name>
    <dbReference type="NCBI Taxonomy" id="871652"/>
    <lineage>
        <taxon>Bacteria</taxon>
        <taxon>Pseudomonadati</taxon>
        <taxon>Pseudomonadota</taxon>
        <taxon>Alphaproteobacteria</taxon>
        <taxon>Rhodobacterales</taxon>
        <taxon>Roseobacteraceae</taxon>
        <taxon>Poseidonocella</taxon>
    </lineage>
</organism>
<dbReference type="OrthoDB" id="9805828at2"/>
<evidence type="ECO:0000256" key="3">
    <source>
        <dbReference type="ARBA" id="ARBA00022617"/>
    </source>
</evidence>
<keyword evidence="6" id="KW-0249">Electron transport</keyword>
<keyword evidence="3 9" id="KW-0349">Heme</keyword>
<feature type="repeat" description="WD" evidence="8">
    <location>
        <begin position="143"/>
        <end position="184"/>
    </location>
</feature>
<dbReference type="EMBL" id="FOYI01000002">
    <property type="protein sequence ID" value="SFQ99913.1"/>
    <property type="molecule type" value="Genomic_DNA"/>
</dbReference>
<dbReference type="SUPFAM" id="SSF50978">
    <property type="entry name" value="WD40 repeat-like"/>
    <property type="match status" value="1"/>
</dbReference>
<keyword evidence="12" id="KW-1185">Reference proteome</keyword>
<evidence type="ECO:0000313" key="11">
    <source>
        <dbReference type="EMBL" id="SFQ99913.1"/>
    </source>
</evidence>
<dbReference type="InterPro" id="IPR009056">
    <property type="entry name" value="Cyt_c-like_dom"/>
</dbReference>
<dbReference type="PROSITE" id="PS00678">
    <property type="entry name" value="WD_REPEATS_1"/>
    <property type="match status" value="1"/>
</dbReference>
<name>A0A1I6D3I7_9RHOB</name>
<evidence type="ECO:0000256" key="1">
    <source>
        <dbReference type="ARBA" id="ARBA00022448"/>
    </source>
</evidence>
<dbReference type="SMART" id="SM00320">
    <property type="entry name" value="WD40"/>
    <property type="match status" value="7"/>
</dbReference>
<evidence type="ECO:0000313" key="12">
    <source>
        <dbReference type="Proteomes" id="UP000199302"/>
    </source>
</evidence>
<accession>A0A1I6D3I7</accession>
<keyword evidence="7 9" id="KW-0408">Iron</keyword>
<evidence type="ECO:0000256" key="9">
    <source>
        <dbReference type="PROSITE-ProRule" id="PRU00433"/>
    </source>
</evidence>
<dbReference type="Gene3D" id="1.10.760.10">
    <property type="entry name" value="Cytochrome c-like domain"/>
    <property type="match status" value="1"/>
</dbReference>
<evidence type="ECO:0000256" key="5">
    <source>
        <dbReference type="ARBA" id="ARBA00022737"/>
    </source>
</evidence>
<sequence>MIRAALLFCVVAGPLAAEGFQTLKGHGGPIMDIAVHGPSDQIASASFDNSVGLWQGGVPRWLEAHDAAVMSAAWIDERRLVTGGDDFSLRLWDLGSDRPLRMDGHAGKVASVAVSPSGARIASASWDGRIGLWTRGGVLQGYLEDHDGAVNDVAFTPDGAGLYSVSADGTLRHWSLATGDARVILSNGFGINTLALPVSGNWLAFGAVDGVTKVIDPVSGAVLADMTLDRRPILAMALNPDETRLAVGDGDGFIMVLDTATWRVVHDFRAALRGPIWALGWAEGGEALLAAGIEDVIYSWPLTGLDAFEPDAPEEQSFLRDPDSMGNGERQFMRKCSICHEVTPGPSRRAGPSLHALFGRPAASVPGYTYSQTLLDSGIIWSEETIDGLFDLGPEHYIPGSKMPMQRIVERSDRADLIDYLKRATRPEEN</sequence>
<proteinExistence type="predicted"/>
<evidence type="ECO:0000256" key="8">
    <source>
        <dbReference type="PROSITE-ProRule" id="PRU00221"/>
    </source>
</evidence>
<dbReference type="InterPro" id="IPR001680">
    <property type="entry name" value="WD40_rpt"/>
</dbReference>
<keyword evidence="5" id="KW-0677">Repeat</keyword>
<dbReference type="GO" id="GO:0009055">
    <property type="term" value="F:electron transfer activity"/>
    <property type="evidence" value="ECO:0007669"/>
    <property type="project" value="InterPro"/>
</dbReference>
<keyword evidence="4 9" id="KW-0479">Metal-binding</keyword>
<dbReference type="GO" id="GO:0020037">
    <property type="term" value="F:heme binding"/>
    <property type="evidence" value="ECO:0007669"/>
    <property type="project" value="InterPro"/>
</dbReference>
<keyword evidence="1" id="KW-0813">Transport</keyword>
<reference evidence="11 12" key="1">
    <citation type="submission" date="2016-10" db="EMBL/GenBank/DDBJ databases">
        <authorList>
            <person name="de Groot N.N."/>
        </authorList>
    </citation>
    <scope>NUCLEOTIDE SEQUENCE [LARGE SCALE GENOMIC DNA]</scope>
    <source>
        <strain evidence="12">KMM 9023,NRIC 0796,JCM 17311,KCTC 23692</strain>
    </source>
</reference>
<dbReference type="InterPro" id="IPR036322">
    <property type="entry name" value="WD40_repeat_dom_sf"/>
</dbReference>
<evidence type="ECO:0000256" key="4">
    <source>
        <dbReference type="ARBA" id="ARBA00022723"/>
    </source>
</evidence>
<dbReference type="InterPro" id="IPR036909">
    <property type="entry name" value="Cyt_c-like_dom_sf"/>
</dbReference>
<dbReference type="AlphaFoldDB" id="A0A1I6D3I7"/>
<keyword evidence="2 8" id="KW-0853">WD repeat</keyword>
<evidence type="ECO:0000259" key="10">
    <source>
        <dbReference type="PROSITE" id="PS51007"/>
    </source>
</evidence>
<dbReference type="RefSeq" id="WP_092076583.1">
    <property type="nucleotide sequence ID" value="NZ_FOYI01000002.1"/>
</dbReference>
<dbReference type="InterPro" id="IPR015943">
    <property type="entry name" value="WD40/YVTN_repeat-like_dom_sf"/>
</dbReference>
<dbReference type="InterPro" id="IPR002327">
    <property type="entry name" value="Cyt_c_1A/1B"/>
</dbReference>
<feature type="repeat" description="WD" evidence="8">
    <location>
        <begin position="62"/>
        <end position="102"/>
    </location>
</feature>
<dbReference type="PROSITE" id="PS50082">
    <property type="entry name" value="WD_REPEATS_2"/>
    <property type="match status" value="4"/>
</dbReference>
<dbReference type="PRINTS" id="PR00604">
    <property type="entry name" value="CYTCHRMECIAB"/>
</dbReference>
<gene>
    <name evidence="11" type="ORF">SAMN04515673_10251</name>
</gene>
<dbReference type="PROSITE" id="PS51007">
    <property type="entry name" value="CYTC"/>
    <property type="match status" value="1"/>
</dbReference>
<dbReference type="STRING" id="871652.SAMN04515673_10251"/>
<evidence type="ECO:0000256" key="7">
    <source>
        <dbReference type="ARBA" id="ARBA00023004"/>
    </source>
</evidence>
<dbReference type="Pfam" id="PF00034">
    <property type="entry name" value="Cytochrom_C"/>
    <property type="match status" value="1"/>
</dbReference>
<dbReference type="Gene3D" id="2.130.10.10">
    <property type="entry name" value="YVTN repeat-like/Quinoprotein amine dehydrogenase"/>
    <property type="match status" value="2"/>
</dbReference>
<dbReference type="PANTHER" id="PTHR22847">
    <property type="entry name" value="WD40 REPEAT PROTEIN"/>
    <property type="match status" value="1"/>
</dbReference>
<dbReference type="Pfam" id="PF00400">
    <property type="entry name" value="WD40"/>
    <property type="match status" value="4"/>
</dbReference>
<dbReference type="PANTHER" id="PTHR22847:SF637">
    <property type="entry name" value="WD REPEAT DOMAIN 5B"/>
    <property type="match status" value="1"/>
</dbReference>
<dbReference type="InterPro" id="IPR019775">
    <property type="entry name" value="WD40_repeat_CS"/>
</dbReference>
<dbReference type="GO" id="GO:0046872">
    <property type="term" value="F:metal ion binding"/>
    <property type="evidence" value="ECO:0007669"/>
    <property type="project" value="UniProtKB-KW"/>
</dbReference>
<feature type="domain" description="Cytochrome c" evidence="10">
    <location>
        <begin position="323"/>
        <end position="425"/>
    </location>
</feature>